<comment type="caution">
    <text evidence="3">The sequence shown here is derived from an EMBL/GenBank/DDBJ whole genome shotgun (WGS) entry which is preliminary data.</text>
</comment>
<proteinExistence type="predicted"/>
<dbReference type="Proteomes" id="UP000809587">
    <property type="component" value="Unassembled WGS sequence"/>
</dbReference>
<feature type="region of interest" description="Disordered" evidence="1">
    <location>
        <begin position="1"/>
        <end position="67"/>
    </location>
</feature>
<dbReference type="PROSITE" id="PS50943">
    <property type="entry name" value="HTH_CROC1"/>
    <property type="match status" value="1"/>
</dbReference>
<gene>
    <name evidence="3" type="ORF">JQN84_07130</name>
</gene>
<organism evidence="3 4">
    <name type="scientific">Micromonospora humidisoli</name>
    <dbReference type="NCBI Taxonomy" id="2807622"/>
    <lineage>
        <taxon>Bacteria</taxon>
        <taxon>Bacillati</taxon>
        <taxon>Actinomycetota</taxon>
        <taxon>Actinomycetes</taxon>
        <taxon>Micromonosporales</taxon>
        <taxon>Micromonosporaceae</taxon>
        <taxon>Micromonospora</taxon>
    </lineage>
</organism>
<feature type="compositionally biased region" description="Pro residues" evidence="1">
    <location>
        <begin position="20"/>
        <end position="37"/>
    </location>
</feature>
<dbReference type="Gene3D" id="1.10.260.40">
    <property type="entry name" value="lambda repressor-like DNA-binding domains"/>
    <property type="match status" value="1"/>
</dbReference>
<feature type="domain" description="HTH cro/C1-type" evidence="2">
    <location>
        <begin position="77"/>
        <end position="131"/>
    </location>
</feature>
<dbReference type="InterPro" id="IPR001387">
    <property type="entry name" value="Cro/C1-type_HTH"/>
</dbReference>
<evidence type="ECO:0000256" key="1">
    <source>
        <dbReference type="SAM" id="MobiDB-lite"/>
    </source>
</evidence>
<dbReference type="EMBL" id="JAFEUO010000002">
    <property type="protein sequence ID" value="MBM7082306.1"/>
    <property type="molecule type" value="Genomic_DNA"/>
</dbReference>
<protein>
    <submittedName>
        <fullName evidence="3">Helix-turn-helix domain-containing protein</fullName>
    </submittedName>
</protein>
<accession>A0ABS2J9T9</accession>
<reference evidence="3 4" key="1">
    <citation type="submission" date="2021-02" db="EMBL/GenBank/DDBJ databases">
        <authorList>
            <person name="Lee D.-H."/>
        </authorList>
    </citation>
    <scope>NUCLEOTIDE SEQUENCE [LARGE SCALE GENOMIC DNA]</scope>
    <source>
        <strain evidence="3 4">MMS20-R2-29</strain>
    </source>
</reference>
<name>A0ABS2J9T9_9ACTN</name>
<evidence type="ECO:0000313" key="4">
    <source>
        <dbReference type="Proteomes" id="UP000809587"/>
    </source>
</evidence>
<evidence type="ECO:0000259" key="2">
    <source>
        <dbReference type="PROSITE" id="PS50943"/>
    </source>
</evidence>
<dbReference type="SMART" id="SM00530">
    <property type="entry name" value="HTH_XRE"/>
    <property type="match status" value="1"/>
</dbReference>
<keyword evidence="4" id="KW-1185">Reference proteome</keyword>
<dbReference type="CDD" id="cd00093">
    <property type="entry name" value="HTH_XRE"/>
    <property type="match status" value="1"/>
</dbReference>
<dbReference type="SUPFAM" id="SSF47413">
    <property type="entry name" value="lambda repressor-like DNA-binding domains"/>
    <property type="match status" value="1"/>
</dbReference>
<evidence type="ECO:0000313" key="3">
    <source>
        <dbReference type="EMBL" id="MBM7082306.1"/>
    </source>
</evidence>
<dbReference type="Pfam" id="PF13560">
    <property type="entry name" value="HTH_31"/>
    <property type="match status" value="1"/>
</dbReference>
<sequence length="221" mass="24285">MTAGLRRGSAGRDGGDMTDPAPPHRPGTHPTPVPAAPTAPDTRPAATSPPTPDGEGDEPPTFLSTPYDLPWPAAGIVRAVRRRADASQRELARWAGVHHGTVGRIEAGALTPSIALLRRIIAAAGFRLAVVDEFGRVLTPMRDRDDARDGAGRRYPSHLDTILDPEPGEWWADVYGLARPPETFYRNRAVRDAMRRRSQWEVRVAKYRNVPPPPRVVRPPW</sequence>
<dbReference type="InterPro" id="IPR010982">
    <property type="entry name" value="Lambda_DNA-bd_dom_sf"/>
</dbReference>